<dbReference type="Proteomes" id="UP001187531">
    <property type="component" value="Unassembled WGS sequence"/>
</dbReference>
<proteinExistence type="inferred from homology"/>
<dbReference type="InterPro" id="IPR027408">
    <property type="entry name" value="PNPase/RNase_PH_dom_sf"/>
</dbReference>
<feature type="transmembrane region" description="Helical" evidence="13">
    <location>
        <begin position="75"/>
        <end position="96"/>
    </location>
</feature>
<keyword evidence="11 13" id="KW-0472">Membrane</keyword>
<dbReference type="GO" id="GO:0071028">
    <property type="term" value="P:nuclear mRNA surveillance"/>
    <property type="evidence" value="ECO:0007669"/>
    <property type="project" value="TreeGrafter"/>
</dbReference>
<reference evidence="15" key="1">
    <citation type="submission" date="2023-07" db="EMBL/GenBank/DDBJ databases">
        <title>Chromosome-level genome assembly of Artemia franciscana.</title>
        <authorList>
            <person name="Jo E."/>
        </authorList>
    </citation>
    <scope>NUCLEOTIDE SEQUENCE</scope>
    <source>
        <tissue evidence="15">Whole body</tissue>
    </source>
</reference>
<evidence type="ECO:0000256" key="12">
    <source>
        <dbReference type="ARBA" id="ARBA00023242"/>
    </source>
</evidence>
<dbReference type="InterPro" id="IPR036345">
    <property type="entry name" value="ExoRNase_PH_dom2_sf"/>
</dbReference>
<feature type="transmembrane region" description="Helical" evidence="13">
    <location>
        <begin position="102"/>
        <end position="123"/>
    </location>
</feature>
<dbReference type="GO" id="GO:0000176">
    <property type="term" value="C:nuclear exosome (RNase complex)"/>
    <property type="evidence" value="ECO:0007669"/>
    <property type="project" value="TreeGrafter"/>
</dbReference>
<feature type="domain" description="Exoribonuclease phosphorolytic" evidence="14">
    <location>
        <begin position="322"/>
        <end position="448"/>
    </location>
</feature>
<dbReference type="GO" id="GO:0000177">
    <property type="term" value="C:cytoplasmic exosome (RNase complex)"/>
    <property type="evidence" value="ECO:0007669"/>
    <property type="project" value="TreeGrafter"/>
</dbReference>
<dbReference type="GO" id="GO:0006364">
    <property type="term" value="P:rRNA processing"/>
    <property type="evidence" value="ECO:0007669"/>
    <property type="project" value="UniProtKB-KW"/>
</dbReference>
<name>A0AA88HJD8_ARTSF</name>
<dbReference type="SUPFAM" id="SSF54211">
    <property type="entry name" value="Ribosomal protein S5 domain 2-like"/>
    <property type="match status" value="1"/>
</dbReference>
<keyword evidence="9" id="KW-0694">RNA-binding</keyword>
<dbReference type="Pfam" id="PF01138">
    <property type="entry name" value="RNase_PH"/>
    <property type="match status" value="1"/>
</dbReference>
<dbReference type="InterPro" id="IPR020568">
    <property type="entry name" value="Ribosomal_Su5_D2-typ_SF"/>
</dbReference>
<evidence type="ECO:0000259" key="14">
    <source>
        <dbReference type="Pfam" id="PF01138"/>
    </source>
</evidence>
<comment type="subcellular location">
    <subcellularLocation>
        <location evidence="3">Cytoplasm</location>
    </subcellularLocation>
    <subcellularLocation>
        <location evidence="2">Membrane</location>
        <topology evidence="2">Multi-pass membrane protein</topology>
    </subcellularLocation>
    <subcellularLocation>
        <location evidence="1">Nucleus</location>
    </subcellularLocation>
</comment>
<dbReference type="PANTHER" id="PTHR11953">
    <property type="entry name" value="EXOSOME COMPLEX COMPONENT"/>
    <property type="match status" value="1"/>
</dbReference>
<accession>A0AA88HJD8</accession>
<evidence type="ECO:0000256" key="13">
    <source>
        <dbReference type="SAM" id="Phobius"/>
    </source>
</evidence>
<dbReference type="InterPro" id="IPR001247">
    <property type="entry name" value="ExoRNase_PH_dom1"/>
</dbReference>
<feature type="transmembrane region" description="Helical" evidence="13">
    <location>
        <begin position="42"/>
        <end position="63"/>
    </location>
</feature>
<evidence type="ECO:0000256" key="5">
    <source>
        <dbReference type="ARBA" id="ARBA00022490"/>
    </source>
</evidence>
<feature type="transmembrane region" description="Helical" evidence="13">
    <location>
        <begin position="130"/>
        <end position="152"/>
    </location>
</feature>
<evidence type="ECO:0000256" key="8">
    <source>
        <dbReference type="ARBA" id="ARBA00022835"/>
    </source>
</evidence>
<evidence type="ECO:0000256" key="10">
    <source>
        <dbReference type="ARBA" id="ARBA00022989"/>
    </source>
</evidence>
<protein>
    <recommendedName>
        <fullName evidence="14">Exoribonuclease phosphorolytic domain-containing protein</fullName>
    </recommendedName>
</protein>
<dbReference type="GO" id="GO:0016075">
    <property type="term" value="P:rRNA catabolic process"/>
    <property type="evidence" value="ECO:0007669"/>
    <property type="project" value="TreeGrafter"/>
</dbReference>
<evidence type="ECO:0000256" key="11">
    <source>
        <dbReference type="ARBA" id="ARBA00023136"/>
    </source>
</evidence>
<keyword evidence="5" id="KW-0963">Cytoplasm</keyword>
<comment type="similarity">
    <text evidence="4">Belongs to the RNase PH family.</text>
</comment>
<dbReference type="GO" id="GO:0071051">
    <property type="term" value="P:poly(A)-dependent snoRNA 3'-end processing"/>
    <property type="evidence" value="ECO:0007669"/>
    <property type="project" value="TreeGrafter"/>
</dbReference>
<evidence type="ECO:0000256" key="1">
    <source>
        <dbReference type="ARBA" id="ARBA00004123"/>
    </source>
</evidence>
<keyword evidence="8" id="KW-0271">Exosome</keyword>
<evidence type="ECO:0000256" key="7">
    <source>
        <dbReference type="ARBA" id="ARBA00022692"/>
    </source>
</evidence>
<sequence>MFLYYHSSEAPVRKHLMNVYTTLAMSIVSCTLGTYIQVLREIVTPQVGALFALLSLFGFLFVGSTKEMFGIRLSMLLACSFSFGVSLAPVIQMVLLFNDPTIITTALVGTALIFIGFSVCSILSPSGKWLFLGGPLSTYLLSVTLLRIFMGGNVVEDATMYLSLGVFCAYILYDTQLIIEKKRMGDEDFLSHSLMLFLDLVNVFIKLLRILKDKVLACSTTNTSTGKFSSCKSVLGMYWICFDGLAIPEGMLTTKMEVILHHMSYDGIIDSPFDKLGNGRASRKLLSKIESIAHHGMRLISDALKSTPAAARFNELGGIRNMKKVYFQTGLTGGAKGSSYFELGNSKVICSVLGPHEIKKKSEFSINGQISCKFEYASFSHRGQSQDRSSKEAEISDLIKTALESVVCLEMFPKAILDINFLVLEEDGGVISAALNAAGLALADASIPMWDLITSSCASLCDNEIKIFPNQSDEYCPSNDGLDMEGNVVLAYLIASNQIIFYHTDGVLSKESLVDANKKLIDTCKGMQAQFKSHLLKSFCEKNKN</sequence>
<evidence type="ECO:0000256" key="4">
    <source>
        <dbReference type="ARBA" id="ARBA00006678"/>
    </source>
</evidence>
<gene>
    <name evidence="15" type="ORF">QYM36_011817</name>
</gene>
<keyword evidence="16" id="KW-1185">Reference proteome</keyword>
<evidence type="ECO:0000313" key="16">
    <source>
        <dbReference type="Proteomes" id="UP001187531"/>
    </source>
</evidence>
<dbReference type="GO" id="GO:0016020">
    <property type="term" value="C:membrane"/>
    <property type="evidence" value="ECO:0007669"/>
    <property type="project" value="UniProtKB-SubCell"/>
</dbReference>
<dbReference type="InterPro" id="IPR050080">
    <property type="entry name" value="RNase_PH"/>
</dbReference>
<evidence type="ECO:0000256" key="2">
    <source>
        <dbReference type="ARBA" id="ARBA00004141"/>
    </source>
</evidence>
<comment type="caution">
    <text evidence="15">The sequence shown here is derived from an EMBL/GenBank/DDBJ whole genome shotgun (WGS) entry which is preliminary data.</text>
</comment>
<dbReference type="GO" id="GO:0005730">
    <property type="term" value="C:nucleolus"/>
    <property type="evidence" value="ECO:0007669"/>
    <property type="project" value="TreeGrafter"/>
</dbReference>
<organism evidence="15 16">
    <name type="scientific">Artemia franciscana</name>
    <name type="common">Brine shrimp</name>
    <name type="synonym">Artemia sanfranciscana</name>
    <dbReference type="NCBI Taxonomy" id="6661"/>
    <lineage>
        <taxon>Eukaryota</taxon>
        <taxon>Metazoa</taxon>
        <taxon>Ecdysozoa</taxon>
        <taxon>Arthropoda</taxon>
        <taxon>Crustacea</taxon>
        <taxon>Branchiopoda</taxon>
        <taxon>Anostraca</taxon>
        <taxon>Artemiidae</taxon>
        <taxon>Artemia</taxon>
    </lineage>
</organism>
<keyword evidence="7 13" id="KW-0812">Transmembrane</keyword>
<evidence type="ECO:0000313" key="15">
    <source>
        <dbReference type="EMBL" id="KAK2710420.1"/>
    </source>
</evidence>
<evidence type="ECO:0000256" key="3">
    <source>
        <dbReference type="ARBA" id="ARBA00004496"/>
    </source>
</evidence>
<dbReference type="Gene3D" id="3.30.230.70">
    <property type="entry name" value="GHMP Kinase, N-terminal domain"/>
    <property type="match status" value="1"/>
</dbReference>
<dbReference type="SUPFAM" id="SSF55666">
    <property type="entry name" value="Ribonuclease PH domain 2-like"/>
    <property type="match status" value="1"/>
</dbReference>
<dbReference type="InterPro" id="IPR006214">
    <property type="entry name" value="Bax_inhibitor_1-related"/>
</dbReference>
<evidence type="ECO:0000256" key="9">
    <source>
        <dbReference type="ARBA" id="ARBA00022884"/>
    </source>
</evidence>
<dbReference type="Pfam" id="PF01027">
    <property type="entry name" value="Bax1-I"/>
    <property type="match status" value="1"/>
</dbReference>
<dbReference type="PANTHER" id="PTHR11953:SF2">
    <property type="entry name" value="EXOSOME COMPLEX COMPONENT MTR3"/>
    <property type="match status" value="1"/>
</dbReference>
<keyword evidence="12" id="KW-0539">Nucleus</keyword>
<evidence type="ECO:0000256" key="6">
    <source>
        <dbReference type="ARBA" id="ARBA00022552"/>
    </source>
</evidence>
<dbReference type="EMBL" id="JAVRJZ010000016">
    <property type="protein sequence ID" value="KAK2710420.1"/>
    <property type="molecule type" value="Genomic_DNA"/>
</dbReference>
<keyword evidence="6" id="KW-0698">rRNA processing</keyword>
<dbReference type="GO" id="GO:0034475">
    <property type="term" value="P:U4 snRNA 3'-end processing"/>
    <property type="evidence" value="ECO:0007669"/>
    <property type="project" value="TreeGrafter"/>
</dbReference>
<keyword evidence="10 13" id="KW-1133">Transmembrane helix</keyword>
<dbReference type="AlphaFoldDB" id="A0AA88HJD8"/>
<dbReference type="GO" id="GO:0003723">
    <property type="term" value="F:RNA binding"/>
    <property type="evidence" value="ECO:0007669"/>
    <property type="project" value="UniProtKB-KW"/>
</dbReference>
<feature type="transmembrane region" description="Helical" evidence="13">
    <location>
        <begin position="16"/>
        <end position="36"/>
    </location>
</feature>